<proteinExistence type="predicted"/>
<dbReference type="PANTHER" id="PTHR35186:SF4">
    <property type="entry name" value="PRION-INHIBITION AND PROPAGATION HELO DOMAIN-CONTAINING PROTEIN"/>
    <property type="match status" value="1"/>
</dbReference>
<comment type="caution">
    <text evidence="2">The sequence shown here is derived from an EMBL/GenBank/DDBJ whole genome shotgun (WGS) entry which is preliminary data.</text>
</comment>
<organism evidence="2 3">
    <name type="scientific">Phomopsis amygdali</name>
    <name type="common">Fusicoccum amygdali</name>
    <dbReference type="NCBI Taxonomy" id="1214568"/>
    <lineage>
        <taxon>Eukaryota</taxon>
        <taxon>Fungi</taxon>
        <taxon>Dikarya</taxon>
        <taxon>Ascomycota</taxon>
        <taxon>Pezizomycotina</taxon>
        <taxon>Sordariomycetes</taxon>
        <taxon>Sordariomycetidae</taxon>
        <taxon>Diaporthales</taxon>
        <taxon>Diaporthaceae</taxon>
        <taxon>Diaporthe</taxon>
    </lineage>
</organism>
<reference evidence="2" key="1">
    <citation type="submission" date="2023-06" db="EMBL/GenBank/DDBJ databases">
        <authorList>
            <person name="Noh H."/>
        </authorList>
    </citation>
    <scope>NUCLEOTIDE SEQUENCE</scope>
    <source>
        <strain evidence="2">DUCC20226</strain>
    </source>
</reference>
<gene>
    <name evidence="2" type="ORF">N8I77_007248</name>
</gene>
<sequence>MEAAGLVLGVIPIAIQGLNTYRNIVSSIKTARRDLDCLIRDLKTEHQILQNTCEILLKGIAPDSVLDAMIEEPFGADWEAYNNEVQLRLWRSSIVFKERIEEMREAALDLQRKLAIDGDGKTRFSDRSTILKEWKHNAHFSLNKKDYRDILARLKDGNAVLNTLATQNSELEPTRRSRSQAKLAHIIRKLSREVYAAFRSVLTCSCPHNLGLGMTAVSRKDVILPGDDDQGAARAIPLDIVLESGGRTQRWNRLRVQLAEEKGKYKTSATSDCFGDISCNSRRFNLYHQDCQPDHLSAISLSTILEIQGNGGDLTFNYTERLKLALAVSYSVLHLYKTPWLAKTVTPQDIVFLREQQQPSPNAASYLGRPFLAKTPPSSTSASQFQSTQAEGRPIDLTILSLGLLLIQIMIGRQISDLALTPDMHIKSTLSKKEIASKYIASVVESGGMNYAGAVQWCLGSILSVACLDDEKFAQDFYNAVIMRLEGDLGLQSLMTVSGSEM</sequence>
<evidence type="ECO:0000313" key="3">
    <source>
        <dbReference type="Proteomes" id="UP001265746"/>
    </source>
</evidence>
<accession>A0AAD9SCM5</accession>
<name>A0AAD9SCM5_PHOAM</name>
<dbReference type="InterPro" id="IPR056002">
    <property type="entry name" value="DUF7580"/>
</dbReference>
<evidence type="ECO:0000259" key="1">
    <source>
        <dbReference type="Pfam" id="PF24476"/>
    </source>
</evidence>
<keyword evidence="3" id="KW-1185">Reference proteome</keyword>
<dbReference type="EMBL" id="JAUJFL010000004">
    <property type="protein sequence ID" value="KAK2604305.1"/>
    <property type="molecule type" value="Genomic_DNA"/>
</dbReference>
<protein>
    <recommendedName>
        <fullName evidence="1">DUF7580 domain-containing protein</fullName>
    </recommendedName>
</protein>
<evidence type="ECO:0000313" key="2">
    <source>
        <dbReference type="EMBL" id="KAK2604305.1"/>
    </source>
</evidence>
<dbReference type="Pfam" id="PF24476">
    <property type="entry name" value="DUF7580"/>
    <property type="match status" value="1"/>
</dbReference>
<dbReference type="PANTHER" id="PTHR35186">
    <property type="entry name" value="ANK_REP_REGION DOMAIN-CONTAINING PROTEIN"/>
    <property type="match status" value="1"/>
</dbReference>
<feature type="domain" description="DUF7580" evidence="1">
    <location>
        <begin position="187"/>
        <end position="476"/>
    </location>
</feature>
<dbReference type="AlphaFoldDB" id="A0AAD9SCM5"/>
<dbReference type="Proteomes" id="UP001265746">
    <property type="component" value="Unassembled WGS sequence"/>
</dbReference>